<comment type="subcellular location">
    <subcellularLocation>
        <location evidence="2">Cell membrane</location>
        <topology evidence="2">Single-pass type II membrane protein</topology>
    </subcellularLocation>
    <subcellularLocation>
        <location evidence="9">Membrane</location>
        <topology evidence="9">Single-pass type II membrane protein</topology>
    </subcellularLocation>
</comment>
<keyword evidence="5 8" id="KW-0645">Protease</keyword>
<gene>
    <name evidence="11" type="primary">lepB</name>
    <name evidence="11" type="ORF">DW016_01610</name>
</gene>
<dbReference type="RefSeq" id="WP_024732598.1">
    <property type="nucleotide sequence ID" value="NZ_CALBAT010000031.1"/>
</dbReference>
<organism evidence="11 12">
    <name type="scientific">Sellimonas intestinalis</name>
    <dbReference type="NCBI Taxonomy" id="1653434"/>
    <lineage>
        <taxon>Bacteria</taxon>
        <taxon>Bacillati</taxon>
        <taxon>Bacillota</taxon>
        <taxon>Clostridia</taxon>
        <taxon>Lachnospirales</taxon>
        <taxon>Lachnospiraceae</taxon>
        <taxon>Sellimonas</taxon>
    </lineage>
</organism>
<protein>
    <recommendedName>
        <fullName evidence="4 8">Signal peptidase I</fullName>
        <ecNumber evidence="4 8">3.4.21.89</ecNumber>
    </recommendedName>
</protein>
<feature type="domain" description="Peptidase S26" evidence="10">
    <location>
        <begin position="20"/>
        <end position="177"/>
    </location>
</feature>
<dbReference type="PRINTS" id="PR00727">
    <property type="entry name" value="LEADERPTASE"/>
</dbReference>
<dbReference type="PROSITE" id="PS00760">
    <property type="entry name" value="SPASE_I_2"/>
    <property type="match status" value="1"/>
</dbReference>
<dbReference type="InterPro" id="IPR019758">
    <property type="entry name" value="Pept_S26A_signal_pept_1_CS"/>
</dbReference>
<dbReference type="NCBIfam" id="TIGR02227">
    <property type="entry name" value="sigpep_I_bact"/>
    <property type="match status" value="1"/>
</dbReference>
<dbReference type="OrthoDB" id="9802919at2"/>
<evidence type="ECO:0000256" key="7">
    <source>
        <dbReference type="PIRSR" id="PIRSR600223-1"/>
    </source>
</evidence>
<evidence type="ECO:0000256" key="9">
    <source>
        <dbReference type="RuleBase" id="RU362042"/>
    </source>
</evidence>
<dbReference type="InterPro" id="IPR000223">
    <property type="entry name" value="Pept_S26A_signal_pept_1"/>
</dbReference>
<keyword evidence="8" id="KW-0472">Membrane</keyword>
<dbReference type="Proteomes" id="UP000261080">
    <property type="component" value="Unassembled WGS sequence"/>
</dbReference>
<dbReference type="PANTHER" id="PTHR43390">
    <property type="entry name" value="SIGNAL PEPTIDASE I"/>
    <property type="match status" value="1"/>
</dbReference>
<dbReference type="GO" id="GO:0005886">
    <property type="term" value="C:plasma membrane"/>
    <property type="evidence" value="ECO:0007669"/>
    <property type="project" value="UniProtKB-SubCell"/>
</dbReference>
<keyword evidence="8" id="KW-0812">Transmembrane</keyword>
<keyword evidence="8" id="KW-1133">Transmembrane helix</keyword>
<dbReference type="InterPro" id="IPR019533">
    <property type="entry name" value="Peptidase_S26"/>
</dbReference>
<evidence type="ECO:0000313" key="11">
    <source>
        <dbReference type="EMBL" id="RGE89984.1"/>
    </source>
</evidence>
<comment type="similarity">
    <text evidence="3 9">Belongs to the peptidase S26 family.</text>
</comment>
<feature type="transmembrane region" description="Helical" evidence="8">
    <location>
        <begin position="22"/>
        <end position="42"/>
    </location>
</feature>
<dbReference type="PANTHER" id="PTHR43390:SF1">
    <property type="entry name" value="CHLOROPLAST PROCESSING PEPTIDASE"/>
    <property type="match status" value="1"/>
</dbReference>
<comment type="caution">
    <text evidence="11">The sequence shown here is derived from an EMBL/GenBank/DDBJ whole genome shotgun (WGS) entry which is preliminary data.</text>
</comment>
<proteinExistence type="inferred from homology"/>
<evidence type="ECO:0000256" key="8">
    <source>
        <dbReference type="RuleBase" id="RU003993"/>
    </source>
</evidence>
<evidence type="ECO:0000256" key="3">
    <source>
        <dbReference type="ARBA" id="ARBA00009370"/>
    </source>
</evidence>
<dbReference type="Pfam" id="PF10502">
    <property type="entry name" value="Peptidase_S26"/>
    <property type="match status" value="1"/>
</dbReference>
<keyword evidence="6 8" id="KW-0378">Hydrolase</keyword>
<accession>A0A3E3K5K6</accession>
<comment type="catalytic activity">
    <reaction evidence="1 8">
        <text>Cleavage of hydrophobic, N-terminal signal or leader sequences from secreted and periplasmic proteins.</text>
        <dbReference type="EC" id="3.4.21.89"/>
    </reaction>
</comment>
<dbReference type="InterPro" id="IPR019757">
    <property type="entry name" value="Pept_S26A_signal_pept_1_Lys-AS"/>
</dbReference>
<dbReference type="InterPro" id="IPR036286">
    <property type="entry name" value="LexA/Signal_pep-like_sf"/>
</dbReference>
<feature type="active site" evidence="7">
    <location>
        <position position="50"/>
    </location>
</feature>
<sequence>MRQEELEEQGKSKSTAREVLDWILYIGIVLILSWLIVTFVGVRTVVDGQSMEPTLQDGNNLIVDKLSYRFRDPKRYEIIVFPYKYEENTYYIKRIIGLPGETVQVKNGEVYIDGEILGEDYGAEAMEDAGIASEPIELGTDEYFVLGDNRNHSSDSRDPSVGVLRREDLIGRAWIRIYPFDEMGFVVHE</sequence>
<evidence type="ECO:0000256" key="1">
    <source>
        <dbReference type="ARBA" id="ARBA00000677"/>
    </source>
</evidence>
<evidence type="ECO:0000256" key="4">
    <source>
        <dbReference type="ARBA" id="ARBA00013208"/>
    </source>
</evidence>
<evidence type="ECO:0000256" key="2">
    <source>
        <dbReference type="ARBA" id="ARBA00004401"/>
    </source>
</evidence>
<reference evidence="11 12" key="1">
    <citation type="submission" date="2018-08" db="EMBL/GenBank/DDBJ databases">
        <title>A genome reference for cultivated species of the human gut microbiota.</title>
        <authorList>
            <person name="Zou Y."/>
            <person name="Xue W."/>
            <person name="Luo G."/>
        </authorList>
    </citation>
    <scope>NUCLEOTIDE SEQUENCE [LARGE SCALE GENOMIC DNA]</scope>
    <source>
        <strain evidence="11 12">AF37-2AT</strain>
    </source>
</reference>
<dbReference type="SUPFAM" id="SSF51306">
    <property type="entry name" value="LexA/Signal peptidase"/>
    <property type="match status" value="1"/>
</dbReference>
<evidence type="ECO:0000259" key="10">
    <source>
        <dbReference type="Pfam" id="PF10502"/>
    </source>
</evidence>
<feature type="active site" evidence="7">
    <location>
        <position position="93"/>
    </location>
</feature>
<dbReference type="InterPro" id="IPR019756">
    <property type="entry name" value="Pept_S26A_signal_pept_1_Ser-AS"/>
</dbReference>
<dbReference type="GeneID" id="97192747"/>
<dbReference type="PROSITE" id="PS00761">
    <property type="entry name" value="SPASE_I_3"/>
    <property type="match status" value="1"/>
</dbReference>
<evidence type="ECO:0000313" key="12">
    <source>
        <dbReference type="Proteomes" id="UP000261080"/>
    </source>
</evidence>
<dbReference type="EC" id="3.4.21.89" evidence="4 8"/>
<dbReference type="GO" id="GO:0006465">
    <property type="term" value="P:signal peptide processing"/>
    <property type="evidence" value="ECO:0007669"/>
    <property type="project" value="InterPro"/>
</dbReference>
<keyword evidence="12" id="KW-1185">Reference proteome</keyword>
<evidence type="ECO:0000256" key="5">
    <source>
        <dbReference type="ARBA" id="ARBA00022670"/>
    </source>
</evidence>
<dbReference type="Gene3D" id="2.10.109.10">
    <property type="entry name" value="Umud Fragment, subunit A"/>
    <property type="match status" value="1"/>
</dbReference>
<dbReference type="GO" id="GO:0004252">
    <property type="term" value="F:serine-type endopeptidase activity"/>
    <property type="evidence" value="ECO:0007669"/>
    <property type="project" value="InterPro"/>
</dbReference>
<dbReference type="EMBL" id="QVLX01000001">
    <property type="protein sequence ID" value="RGE89984.1"/>
    <property type="molecule type" value="Genomic_DNA"/>
</dbReference>
<dbReference type="GO" id="GO:0009003">
    <property type="term" value="F:signal peptidase activity"/>
    <property type="evidence" value="ECO:0007669"/>
    <property type="project" value="UniProtKB-EC"/>
</dbReference>
<name>A0A3E3K5K6_9FIRM</name>
<dbReference type="PROSITE" id="PS00501">
    <property type="entry name" value="SPASE_I_1"/>
    <property type="match status" value="1"/>
</dbReference>
<evidence type="ECO:0000256" key="6">
    <source>
        <dbReference type="ARBA" id="ARBA00022801"/>
    </source>
</evidence>
<dbReference type="AlphaFoldDB" id="A0A3E3K5K6"/>
<dbReference type="CDD" id="cd06530">
    <property type="entry name" value="S26_SPase_I"/>
    <property type="match status" value="1"/>
</dbReference>